<dbReference type="AlphaFoldDB" id="A0AAV7VVM7"/>
<name>A0AAV7VVM7_PLEWA</name>
<evidence type="ECO:0000313" key="1">
    <source>
        <dbReference type="EMBL" id="KAJ1205745.1"/>
    </source>
</evidence>
<organism evidence="1 2">
    <name type="scientific">Pleurodeles waltl</name>
    <name type="common">Iberian ribbed newt</name>
    <dbReference type="NCBI Taxonomy" id="8319"/>
    <lineage>
        <taxon>Eukaryota</taxon>
        <taxon>Metazoa</taxon>
        <taxon>Chordata</taxon>
        <taxon>Craniata</taxon>
        <taxon>Vertebrata</taxon>
        <taxon>Euteleostomi</taxon>
        <taxon>Amphibia</taxon>
        <taxon>Batrachia</taxon>
        <taxon>Caudata</taxon>
        <taxon>Salamandroidea</taxon>
        <taxon>Salamandridae</taxon>
        <taxon>Pleurodelinae</taxon>
        <taxon>Pleurodeles</taxon>
    </lineage>
</organism>
<evidence type="ECO:0000313" key="2">
    <source>
        <dbReference type="Proteomes" id="UP001066276"/>
    </source>
</evidence>
<dbReference type="EMBL" id="JANPWB010000002">
    <property type="protein sequence ID" value="KAJ1205745.1"/>
    <property type="molecule type" value="Genomic_DNA"/>
</dbReference>
<accession>A0AAV7VVM7</accession>
<dbReference type="Proteomes" id="UP001066276">
    <property type="component" value="Chromosome 1_2"/>
</dbReference>
<sequence length="102" mass="12073">MARKETLLKCATMKREVMELEGLALASSDPEDRDKLKLKQQELRALVENHTSKYVTAVNCRLYKVGEKAGKLLAWLERKEREHVWCYRWKMQDMSCRCQALR</sequence>
<protein>
    <submittedName>
        <fullName evidence="1">Uncharacterized protein</fullName>
    </submittedName>
</protein>
<reference evidence="1" key="1">
    <citation type="journal article" date="2022" name="bioRxiv">
        <title>Sequencing and chromosome-scale assembly of the giantPleurodeles waltlgenome.</title>
        <authorList>
            <person name="Brown T."/>
            <person name="Elewa A."/>
            <person name="Iarovenko S."/>
            <person name="Subramanian E."/>
            <person name="Araus A.J."/>
            <person name="Petzold A."/>
            <person name="Susuki M."/>
            <person name="Suzuki K.-i.T."/>
            <person name="Hayashi T."/>
            <person name="Toyoda A."/>
            <person name="Oliveira C."/>
            <person name="Osipova E."/>
            <person name="Leigh N.D."/>
            <person name="Simon A."/>
            <person name="Yun M.H."/>
        </authorList>
    </citation>
    <scope>NUCLEOTIDE SEQUENCE</scope>
    <source>
        <strain evidence="1">20211129_DDA</strain>
        <tissue evidence="1">Liver</tissue>
    </source>
</reference>
<comment type="caution">
    <text evidence="1">The sequence shown here is derived from an EMBL/GenBank/DDBJ whole genome shotgun (WGS) entry which is preliminary data.</text>
</comment>
<keyword evidence="2" id="KW-1185">Reference proteome</keyword>
<proteinExistence type="predicted"/>
<gene>
    <name evidence="1" type="ORF">NDU88_001172</name>
</gene>